<dbReference type="Proteomes" id="UP000642748">
    <property type="component" value="Unassembled WGS sequence"/>
</dbReference>
<dbReference type="PANTHER" id="PTHR37017">
    <property type="entry name" value="AB HYDROLASE-1 DOMAIN-CONTAINING PROTEIN-RELATED"/>
    <property type="match status" value="1"/>
</dbReference>
<keyword evidence="3" id="KW-1185">Reference proteome</keyword>
<dbReference type="RefSeq" id="WP_203920787.1">
    <property type="nucleotide sequence ID" value="NZ_BONZ01000050.1"/>
</dbReference>
<dbReference type="EMBL" id="BONZ01000050">
    <property type="protein sequence ID" value="GIH17229.1"/>
    <property type="molecule type" value="Genomic_DNA"/>
</dbReference>
<reference evidence="2" key="1">
    <citation type="submission" date="2021-01" db="EMBL/GenBank/DDBJ databases">
        <title>Whole genome shotgun sequence of Rugosimonospora africana NBRC 104875.</title>
        <authorList>
            <person name="Komaki H."/>
            <person name="Tamura T."/>
        </authorList>
    </citation>
    <scope>NUCLEOTIDE SEQUENCE</scope>
    <source>
        <strain evidence="2">NBRC 104875</strain>
    </source>
</reference>
<keyword evidence="2" id="KW-0378">Hydrolase</keyword>
<dbReference type="Pfam" id="PF12697">
    <property type="entry name" value="Abhydrolase_6"/>
    <property type="match status" value="1"/>
</dbReference>
<proteinExistence type="predicted"/>
<dbReference type="SUPFAM" id="SSF53474">
    <property type="entry name" value="alpha/beta-Hydrolases"/>
    <property type="match status" value="1"/>
</dbReference>
<protein>
    <submittedName>
        <fullName evidence="2">Alpha/beta hydrolase</fullName>
    </submittedName>
</protein>
<gene>
    <name evidence="2" type="ORF">Raf01_54010</name>
</gene>
<dbReference type="InterPro" id="IPR000073">
    <property type="entry name" value="AB_hydrolase_1"/>
</dbReference>
<evidence type="ECO:0000313" key="3">
    <source>
        <dbReference type="Proteomes" id="UP000642748"/>
    </source>
</evidence>
<dbReference type="AlphaFoldDB" id="A0A8J3VSN7"/>
<feature type="domain" description="AB hydrolase-1" evidence="1">
    <location>
        <begin position="13"/>
        <end position="224"/>
    </location>
</feature>
<name>A0A8J3VSN7_9ACTN</name>
<sequence length="242" mass="26731">MNRPRSSAPATYVLIHGAAADSWCWHLLAAELRDRGHDVVAVDLPCSDESAGLAEYADEVVRAIGDRDNLVVVPHSFGGFTAPLVCDRVPVKLLVMLQAMIPLPGEAPGEWWAASGYDRARREQDARDGRAEEDLVALFVHDLPPQLAAEALGRQKAQASTPFTQPWPLPAWPDVPTTFLLSSGDRFFPADFMRRLVRERLGITPDEMVGDHLPMLGHPAELADRLEEYWRQQQQPGESPAA</sequence>
<organism evidence="2 3">
    <name type="scientific">Rugosimonospora africana</name>
    <dbReference type="NCBI Taxonomy" id="556532"/>
    <lineage>
        <taxon>Bacteria</taxon>
        <taxon>Bacillati</taxon>
        <taxon>Actinomycetota</taxon>
        <taxon>Actinomycetes</taxon>
        <taxon>Micromonosporales</taxon>
        <taxon>Micromonosporaceae</taxon>
        <taxon>Rugosimonospora</taxon>
    </lineage>
</organism>
<accession>A0A8J3VSN7</accession>
<evidence type="ECO:0000313" key="2">
    <source>
        <dbReference type="EMBL" id="GIH17229.1"/>
    </source>
</evidence>
<dbReference type="GO" id="GO:0016787">
    <property type="term" value="F:hydrolase activity"/>
    <property type="evidence" value="ECO:0007669"/>
    <property type="project" value="UniProtKB-KW"/>
</dbReference>
<dbReference type="Gene3D" id="3.40.50.1820">
    <property type="entry name" value="alpha/beta hydrolase"/>
    <property type="match status" value="1"/>
</dbReference>
<dbReference type="PANTHER" id="PTHR37017:SF11">
    <property type="entry name" value="ESTERASE_LIPASE_THIOESTERASE DOMAIN-CONTAINING PROTEIN"/>
    <property type="match status" value="1"/>
</dbReference>
<dbReference type="InterPro" id="IPR029058">
    <property type="entry name" value="AB_hydrolase_fold"/>
</dbReference>
<dbReference type="InterPro" id="IPR052897">
    <property type="entry name" value="Sec-Metab_Biosynth_Hydrolase"/>
</dbReference>
<evidence type="ECO:0000259" key="1">
    <source>
        <dbReference type="Pfam" id="PF12697"/>
    </source>
</evidence>
<comment type="caution">
    <text evidence="2">The sequence shown here is derived from an EMBL/GenBank/DDBJ whole genome shotgun (WGS) entry which is preliminary data.</text>
</comment>